<dbReference type="NCBIfam" id="TIGR00396">
    <property type="entry name" value="leuS_bact"/>
    <property type="match status" value="1"/>
</dbReference>
<dbReference type="PANTHER" id="PTHR43740">
    <property type="entry name" value="LEUCYL-TRNA SYNTHETASE"/>
    <property type="match status" value="1"/>
</dbReference>
<evidence type="ECO:0000313" key="16">
    <source>
        <dbReference type="Proteomes" id="UP000177067"/>
    </source>
</evidence>
<dbReference type="SUPFAM" id="SSF50677">
    <property type="entry name" value="ValRS/IleRS/LeuRS editing domain"/>
    <property type="match status" value="1"/>
</dbReference>
<evidence type="ECO:0000259" key="11">
    <source>
        <dbReference type="Pfam" id="PF00561"/>
    </source>
</evidence>
<dbReference type="HAMAP" id="MF_00049_B">
    <property type="entry name" value="Leu_tRNA_synth_B"/>
    <property type="match status" value="1"/>
</dbReference>
<dbReference type="SUPFAM" id="SSF53474">
    <property type="entry name" value="alpha/beta-Hydrolases"/>
    <property type="match status" value="1"/>
</dbReference>
<dbReference type="Pfam" id="PF09334">
    <property type="entry name" value="tRNA-synt_1g"/>
    <property type="match status" value="1"/>
</dbReference>
<dbReference type="GO" id="GO:0005524">
    <property type="term" value="F:ATP binding"/>
    <property type="evidence" value="ECO:0007669"/>
    <property type="project" value="UniProtKB-UniRule"/>
</dbReference>
<name>A0A1F6LHK8_9BACT</name>
<dbReference type="AlphaFoldDB" id="A0A1F6LHK8"/>
<evidence type="ECO:0000256" key="2">
    <source>
        <dbReference type="ARBA" id="ARBA00022598"/>
    </source>
</evidence>
<dbReference type="GO" id="GO:0005829">
    <property type="term" value="C:cytosol"/>
    <property type="evidence" value="ECO:0007669"/>
    <property type="project" value="TreeGrafter"/>
</dbReference>
<dbReference type="Gene3D" id="3.90.740.10">
    <property type="entry name" value="Valyl/Leucyl/Isoleucyl-tRNA synthetase, editing domain"/>
    <property type="match status" value="1"/>
</dbReference>
<dbReference type="SUPFAM" id="SSF52374">
    <property type="entry name" value="Nucleotidylyl transferase"/>
    <property type="match status" value="1"/>
</dbReference>
<dbReference type="EMBL" id="MFPS01000008">
    <property type="protein sequence ID" value="OGH58809.1"/>
    <property type="molecule type" value="Genomic_DNA"/>
</dbReference>
<dbReference type="Proteomes" id="UP000177067">
    <property type="component" value="Unassembled WGS sequence"/>
</dbReference>
<evidence type="ECO:0000256" key="1">
    <source>
        <dbReference type="ARBA" id="ARBA00005594"/>
    </source>
</evidence>
<evidence type="ECO:0000313" key="15">
    <source>
        <dbReference type="EMBL" id="OGH58809.1"/>
    </source>
</evidence>
<organism evidence="15 16">
    <name type="scientific">Candidatus Magasanikbacteria bacterium RIFCSPHIGHO2_01_FULL_33_34</name>
    <dbReference type="NCBI Taxonomy" id="1798671"/>
    <lineage>
        <taxon>Bacteria</taxon>
        <taxon>Candidatus Magasanikiibacteriota</taxon>
    </lineage>
</organism>
<dbReference type="FunFam" id="3.40.50.620:FF:000003">
    <property type="entry name" value="Leucine--tRNA ligase"/>
    <property type="match status" value="1"/>
</dbReference>
<comment type="caution">
    <text evidence="15">The sequence shown here is derived from an EMBL/GenBank/DDBJ whole genome shotgun (WGS) entry which is preliminary data.</text>
</comment>
<sequence length="1000" mass="116037">MQEYNPNKIESKWQKEWEKNGLYKTPEDVIIENKMYILPQLPYPSGSGLHVGHAEVYSACDIYARYQRMQKKKVLQVIGWDSFGLPAENYAIKNNVHPKISTDKAIDNFRSQIKSLGISVDWDREVGAHNPDYYKWTQWFFLLMYRRGLAYRKKQSVNWCDSCKTVLANEQVVEGHCERCDTEVVQRKMDQWFLKITDYADRLAKDLDKVDWPAETKRRQRQWIGRSDGAEVDFKIKDFDYKISVFTTRPDTLFGATYLVLAPEGLIVQELRGQVENWLEVEKYIDETKKKTELNRQTQKEKTGVELKGIKAINPVNGKEMPIWIADYVLSTYGTGSIMAVPAHDERDWEFAKKFGLEIKVVVIPVIDSRPDELLNEKINFYTNETLQHGSYSKEGLSVNSNFLDGLKSEEAKEKMIAWLEEYNVGKRKVQFKLRDWSVSRQRFWGAPIPMVFNETRKNKKYEYIFIHGYGGDSESNYFPKLKKDLEAIGHTVIAFDLPNTEKPNICEQMQFLLENISISENTVILAHSLGGAVAMKMLEHENKKVAKVIFSDCFFEPKFADVARPVVESSCDWNFDFEKLKTLSEEFVVVFDSNCPVIPREHSEKFAKNLDARIVFARANGPHFMSIHEPIILEESLVNGLKPVKFDDLPVKLPDDVDFKPTGQSPLTYSKDFQKGIEDKYGLGWEREVDTLDTFMCSSWFYYRYLDPKNDDEFASSIALKKWMPVDFYLGGEEHVNGHLLYSRFFTKVLFDAGYIDFDEPFMMHRHQGMILGEDSKKMSKRWSNVINPSDVVDEFGADTFRVYEMFMGPLEQTKPWNTDGVRGARRFLDRVWNLYKKVNSTENLEVEYDSILHKTIKKVGDDLATFRFNTAIAKMMELTNEFVKSDKIRHTDFELFLKILSPFAPHMTEELWSDMGNKKSISLEVWPQYDENKVMDSKIIVVAQVNGKVRASFEVDVDISESDIKKIVLEDAVVKKWLAGKEPKKVIYVKGKLVSVVV</sequence>
<dbReference type="Gene3D" id="3.10.20.590">
    <property type="match status" value="1"/>
</dbReference>
<evidence type="ECO:0000256" key="7">
    <source>
        <dbReference type="ARBA" id="ARBA00047469"/>
    </source>
</evidence>
<dbReference type="FunFam" id="1.10.730.10:FF:000002">
    <property type="entry name" value="Leucine--tRNA ligase"/>
    <property type="match status" value="1"/>
</dbReference>
<keyword evidence="8" id="KW-0963">Cytoplasm</keyword>
<dbReference type="InterPro" id="IPR025709">
    <property type="entry name" value="Leu_tRNA-synth_edit"/>
</dbReference>
<evidence type="ECO:0000256" key="4">
    <source>
        <dbReference type="ARBA" id="ARBA00022840"/>
    </source>
</evidence>
<dbReference type="GO" id="GO:0004823">
    <property type="term" value="F:leucine-tRNA ligase activity"/>
    <property type="evidence" value="ECO:0007669"/>
    <property type="project" value="UniProtKB-UniRule"/>
</dbReference>
<feature type="domain" description="Methionyl/Valyl/Leucyl/Isoleucyl-tRNA synthetase anticodon-binding" evidence="12">
    <location>
        <begin position="852"/>
        <end position="960"/>
    </location>
</feature>
<comment type="similarity">
    <text evidence="1 8 9">Belongs to the class-I aminoacyl-tRNA synthetase family.</text>
</comment>
<dbReference type="PANTHER" id="PTHR43740:SF2">
    <property type="entry name" value="LEUCINE--TRNA LIGASE, MITOCHONDRIAL"/>
    <property type="match status" value="1"/>
</dbReference>
<feature type="binding site" evidence="8">
    <location>
        <position position="782"/>
    </location>
    <ligand>
        <name>ATP</name>
        <dbReference type="ChEBI" id="CHEBI:30616"/>
    </ligand>
</feature>
<keyword evidence="5 8" id="KW-0648">Protein biosynthesis</keyword>
<evidence type="ECO:0000259" key="10">
    <source>
        <dbReference type="Pfam" id="PF00133"/>
    </source>
</evidence>
<evidence type="ECO:0000259" key="12">
    <source>
        <dbReference type="Pfam" id="PF08264"/>
    </source>
</evidence>
<comment type="subcellular location">
    <subcellularLocation>
        <location evidence="8">Cytoplasm</location>
    </subcellularLocation>
</comment>
<dbReference type="InterPro" id="IPR002300">
    <property type="entry name" value="aa-tRNA-synth_Ia"/>
</dbReference>
<proteinExistence type="inferred from homology"/>
<dbReference type="InterPro" id="IPR013155">
    <property type="entry name" value="M/V/L/I-tRNA-synth_anticd-bd"/>
</dbReference>
<dbReference type="PRINTS" id="PR00985">
    <property type="entry name" value="TRNASYNTHLEU"/>
</dbReference>
<feature type="domain" description="Methionyl/Leucyl tRNA synthetase" evidence="13">
    <location>
        <begin position="37"/>
        <end position="183"/>
    </location>
</feature>
<dbReference type="InterPro" id="IPR014729">
    <property type="entry name" value="Rossmann-like_a/b/a_fold"/>
</dbReference>
<gene>
    <name evidence="8" type="primary">leuS</name>
    <name evidence="15" type="ORF">A2725_03605</name>
</gene>
<dbReference type="InterPro" id="IPR015413">
    <property type="entry name" value="Methionyl/Leucyl_tRNA_Synth"/>
</dbReference>
<dbReference type="GO" id="GO:0002161">
    <property type="term" value="F:aminoacyl-tRNA deacylase activity"/>
    <property type="evidence" value="ECO:0007669"/>
    <property type="project" value="InterPro"/>
</dbReference>
<evidence type="ECO:0000256" key="6">
    <source>
        <dbReference type="ARBA" id="ARBA00023146"/>
    </source>
</evidence>
<dbReference type="GO" id="GO:0006429">
    <property type="term" value="P:leucyl-tRNA aminoacylation"/>
    <property type="evidence" value="ECO:0007669"/>
    <property type="project" value="UniProtKB-UniRule"/>
</dbReference>
<evidence type="ECO:0000256" key="9">
    <source>
        <dbReference type="RuleBase" id="RU363039"/>
    </source>
</evidence>
<feature type="domain" description="AB hydrolase-1" evidence="11">
    <location>
        <begin position="465"/>
        <end position="554"/>
    </location>
</feature>
<dbReference type="Pfam" id="PF13603">
    <property type="entry name" value="tRNA-synt_1_2"/>
    <property type="match status" value="1"/>
</dbReference>
<comment type="catalytic activity">
    <reaction evidence="7 8">
        <text>tRNA(Leu) + L-leucine + ATP = L-leucyl-tRNA(Leu) + AMP + diphosphate</text>
        <dbReference type="Rhea" id="RHEA:11688"/>
        <dbReference type="Rhea" id="RHEA-COMP:9613"/>
        <dbReference type="Rhea" id="RHEA-COMP:9622"/>
        <dbReference type="ChEBI" id="CHEBI:30616"/>
        <dbReference type="ChEBI" id="CHEBI:33019"/>
        <dbReference type="ChEBI" id="CHEBI:57427"/>
        <dbReference type="ChEBI" id="CHEBI:78442"/>
        <dbReference type="ChEBI" id="CHEBI:78494"/>
        <dbReference type="ChEBI" id="CHEBI:456215"/>
        <dbReference type="EC" id="6.1.1.4"/>
    </reaction>
</comment>
<evidence type="ECO:0000256" key="5">
    <source>
        <dbReference type="ARBA" id="ARBA00022917"/>
    </source>
</evidence>
<feature type="domain" description="Aminoacyl-tRNA synthetase class Ia" evidence="10">
    <location>
        <begin position="685"/>
        <end position="805"/>
    </location>
</feature>
<dbReference type="Pfam" id="PF08264">
    <property type="entry name" value="Anticodon_1"/>
    <property type="match status" value="1"/>
</dbReference>
<evidence type="ECO:0000259" key="14">
    <source>
        <dbReference type="Pfam" id="PF13603"/>
    </source>
</evidence>
<dbReference type="Gene3D" id="1.10.730.10">
    <property type="entry name" value="Isoleucyl-tRNA Synthetase, Domain 1"/>
    <property type="match status" value="1"/>
</dbReference>
<evidence type="ECO:0000256" key="8">
    <source>
        <dbReference type="HAMAP-Rule" id="MF_00049"/>
    </source>
</evidence>
<dbReference type="InterPro" id="IPR029058">
    <property type="entry name" value="AB_hydrolase_fold"/>
</dbReference>
<comment type="caution">
    <text evidence="8">Lacks conserved residue(s) required for the propagation of feature annotation.</text>
</comment>
<dbReference type="InterPro" id="IPR009080">
    <property type="entry name" value="tRNAsynth_Ia_anticodon-bd"/>
</dbReference>
<evidence type="ECO:0000259" key="13">
    <source>
        <dbReference type="Pfam" id="PF09334"/>
    </source>
</evidence>
<dbReference type="CDD" id="cd07958">
    <property type="entry name" value="Anticodon_Ia_Leu_BEm"/>
    <property type="match status" value="1"/>
</dbReference>
<keyword evidence="2 8" id="KW-0436">Ligase</keyword>
<evidence type="ECO:0000256" key="3">
    <source>
        <dbReference type="ARBA" id="ARBA00022741"/>
    </source>
</evidence>
<reference evidence="15 16" key="1">
    <citation type="journal article" date="2016" name="Nat. Commun.">
        <title>Thousands of microbial genomes shed light on interconnected biogeochemical processes in an aquifer system.</title>
        <authorList>
            <person name="Anantharaman K."/>
            <person name="Brown C.T."/>
            <person name="Hug L.A."/>
            <person name="Sharon I."/>
            <person name="Castelle C.J."/>
            <person name="Probst A.J."/>
            <person name="Thomas B.C."/>
            <person name="Singh A."/>
            <person name="Wilkins M.J."/>
            <person name="Karaoz U."/>
            <person name="Brodie E.L."/>
            <person name="Williams K.H."/>
            <person name="Hubbard S.S."/>
            <person name="Banfield J.F."/>
        </authorList>
    </citation>
    <scope>NUCLEOTIDE SEQUENCE [LARGE SCALE GENOMIC DNA]</scope>
</reference>
<dbReference type="Gene3D" id="3.40.50.1820">
    <property type="entry name" value="alpha/beta hydrolase"/>
    <property type="match status" value="1"/>
</dbReference>
<dbReference type="EC" id="6.1.1.4" evidence="8"/>
<dbReference type="Pfam" id="PF00133">
    <property type="entry name" value="tRNA-synt_1"/>
    <property type="match status" value="1"/>
</dbReference>
<keyword evidence="4 8" id="KW-0067">ATP-binding</keyword>
<dbReference type="Gene3D" id="3.40.50.620">
    <property type="entry name" value="HUPs"/>
    <property type="match status" value="2"/>
</dbReference>
<dbReference type="SUPFAM" id="SSF47323">
    <property type="entry name" value="Anticodon-binding domain of a subclass of class I aminoacyl-tRNA synthetases"/>
    <property type="match status" value="1"/>
</dbReference>
<keyword evidence="3 8" id="KW-0547">Nucleotide-binding</keyword>
<dbReference type="InterPro" id="IPR009008">
    <property type="entry name" value="Val/Leu/Ile-tRNA-synth_edit"/>
</dbReference>
<accession>A0A1F6LHK8</accession>
<keyword evidence="6 8" id="KW-0030">Aminoacyl-tRNA synthetase</keyword>
<dbReference type="Pfam" id="PF00561">
    <property type="entry name" value="Abhydrolase_1"/>
    <property type="match status" value="1"/>
</dbReference>
<protein>
    <recommendedName>
        <fullName evidence="8">Leucine--tRNA ligase</fullName>
        <ecNumber evidence="8">6.1.1.4</ecNumber>
    </recommendedName>
    <alternativeName>
        <fullName evidence="8">Leucyl-tRNA synthetase</fullName>
        <shortName evidence="8">LeuRS</shortName>
    </alternativeName>
</protein>
<dbReference type="InterPro" id="IPR002302">
    <property type="entry name" value="Leu-tRNA-ligase"/>
</dbReference>
<feature type="domain" description="Leucyl-tRNA synthetase editing" evidence="14">
    <location>
        <begin position="221"/>
        <end position="421"/>
    </location>
</feature>
<dbReference type="InterPro" id="IPR000073">
    <property type="entry name" value="AB_hydrolase_1"/>
</dbReference>